<dbReference type="SMART" id="SM00382">
    <property type="entry name" value="AAA"/>
    <property type="match status" value="1"/>
</dbReference>
<dbReference type="InterPro" id="IPR017871">
    <property type="entry name" value="ABC_transporter-like_CS"/>
</dbReference>
<evidence type="ECO:0000256" key="1">
    <source>
        <dbReference type="ARBA" id="ARBA00022448"/>
    </source>
</evidence>
<dbReference type="PANTHER" id="PTHR42781">
    <property type="entry name" value="SPERMIDINE/PUTRESCINE IMPORT ATP-BINDING PROTEIN POTA"/>
    <property type="match status" value="1"/>
</dbReference>
<dbReference type="InterPro" id="IPR050093">
    <property type="entry name" value="ABC_SmlMolc_Importer"/>
</dbReference>
<dbReference type="Gene3D" id="2.40.50.100">
    <property type="match status" value="1"/>
</dbReference>
<dbReference type="GO" id="GO:0005886">
    <property type="term" value="C:plasma membrane"/>
    <property type="evidence" value="ECO:0007669"/>
    <property type="project" value="UniProtKB-ARBA"/>
</dbReference>
<dbReference type="InterPro" id="IPR008995">
    <property type="entry name" value="Mo/tungstate-bd_C_term_dom"/>
</dbReference>
<proteinExistence type="predicted"/>
<evidence type="ECO:0000256" key="2">
    <source>
        <dbReference type="ARBA" id="ARBA00022741"/>
    </source>
</evidence>
<dbReference type="Proteomes" id="UP000585681">
    <property type="component" value="Unassembled WGS sequence"/>
</dbReference>
<dbReference type="PROSITE" id="PS00211">
    <property type="entry name" value="ABC_TRANSPORTER_1"/>
    <property type="match status" value="1"/>
</dbReference>
<dbReference type="Gene3D" id="3.40.50.300">
    <property type="entry name" value="P-loop containing nucleotide triphosphate hydrolases"/>
    <property type="match status" value="1"/>
</dbReference>
<dbReference type="EMBL" id="JACIEQ010000016">
    <property type="protein sequence ID" value="MBB4023971.1"/>
    <property type="molecule type" value="Genomic_DNA"/>
</dbReference>
<dbReference type="GO" id="GO:0016887">
    <property type="term" value="F:ATP hydrolysis activity"/>
    <property type="evidence" value="ECO:0007669"/>
    <property type="project" value="InterPro"/>
</dbReference>
<keyword evidence="3 5" id="KW-0067">ATP-binding</keyword>
<evidence type="ECO:0000313" key="6">
    <source>
        <dbReference type="Proteomes" id="UP000585681"/>
    </source>
</evidence>
<feature type="domain" description="ABC transporter" evidence="4">
    <location>
        <begin position="6"/>
        <end position="237"/>
    </location>
</feature>
<sequence>MTDVSLVLRDLGKSYDGKTEVLSIDRLAISKGEFVSFLGPSGSGKTTTLMIVGGFETPTRGEVIVSGKSIADVPAHKRDMGIVFQNYALFPHMSVAKNVSYPLRMRQVPRREADARVESALRMVGLQGFGNRTPSELSGGQQQRVALARALVFEPELVLLDEPLGALDKNLREQMQIELKRIHAQTGATMIFVTHDQAEAMVMSDRIVVFSNGRIEQFGTPEEIYNRPKTRFVAEFIGDSNFLQAVVSAGGQVELEAFGRRRLPAYRDLEPGRYEALIRPENIEVHSGANGPDCRPFDVEDKHNYGDMAVLTGLIGTTPVRVKQPAMRVASVAKGGRVHLSVADAAIHLITG</sequence>
<dbReference type="SUPFAM" id="SSF50331">
    <property type="entry name" value="MOP-like"/>
    <property type="match status" value="1"/>
</dbReference>
<evidence type="ECO:0000313" key="5">
    <source>
        <dbReference type="EMBL" id="MBB4023971.1"/>
    </source>
</evidence>
<dbReference type="RefSeq" id="WP_054539468.1">
    <property type="nucleotide sequence ID" value="NZ_JACIEQ010000016.1"/>
</dbReference>
<accession>A0A840CD12</accession>
<comment type="caution">
    <text evidence="5">The sequence shown here is derived from an EMBL/GenBank/DDBJ whole genome shotgun (WGS) entry which is preliminary data.</text>
</comment>
<keyword evidence="6" id="KW-1185">Reference proteome</keyword>
<gene>
    <name evidence="5" type="ORF">GGR17_003811</name>
</gene>
<protein>
    <submittedName>
        <fullName evidence="5">Putative spermidine/putrescine transport system ATP-binding protein</fullName>
    </submittedName>
</protein>
<dbReference type="Pfam" id="PF00005">
    <property type="entry name" value="ABC_tran"/>
    <property type="match status" value="1"/>
</dbReference>
<dbReference type="SUPFAM" id="SSF52540">
    <property type="entry name" value="P-loop containing nucleoside triphosphate hydrolases"/>
    <property type="match status" value="1"/>
</dbReference>
<keyword evidence="2" id="KW-0547">Nucleotide-binding</keyword>
<dbReference type="PANTHER" id="PTHR42781:SF4">
    <property type="entry name" value="SPERMIDINE_PUTRESCINE IMPORT ATP-BINDING PROTEIN POTA"/>
    <property type="match status" value="1"/>
</dbReference>
<keyword evidence="1" id="KW-0813">Transport</keyword>
<evidence type="ECO:0000259" key="4">
    <source>
        <dbReference type="PROSITE" id="PS50893"/>
    </source>
</evidence>
<dbReference type="FunFam" id="3.40.50.300:FF:000133">
    <property type="entry name" value="Spermidine/putrescine import ATP-binding protein PotA"/>
    <property type="match status" value="1"/>
</dbReference>
<dbReference type="AlphaFoldDB" id="A0A840CD12"/>
<dbReference type="InterPro" id="IPR003439">
    <property type="entry name" value="ABC_transporter-like_ATP-bd"/>
</dbReference>
<reference evidence="5" key="1">
    <citation type="submission" date="2020-08" db="EMBL/GenBank/DDBJ databases">
        <title>Genomic Encyclopedia of Type Strains, Phase IV (KMG-IV): sequencing the most valuable type-strain genomes for metagenomic binning, comparative biology and taxonomic classification.</title>
        <authorList>
            <person name="Goeker M."/>
        </authorList>
    </citation>
    <scope>NUCLEOTIDE SEQUENCE [LARGE SCALE GENOMIC DNA]</scope>
    <source>
        <strain evidence="5">DSM 105040</strain>
    </source>
</reference>
<dbReference type="InterPro" id="IPR027417">
    <property type="entry name" value="P-loop_NTPase"/>
</dbReference>
<dbReference type="GO" id="GO:0032991">
    <property type="term" value="C:protein-containing complex"/>
    <property type="evidence" value="ECO:0007669"/>
    <property type="project" value="UniProtKB-ARBA"/>
</dbReference>
<dbReference type="GO" id="GO:0005524">
    <property type="term" value="F:ATP binding"/>
    <property type="evidence" value="ECO:0007669"/>
    <property type="project" value="UniProtKB-KW"/>
</dbReference>
<organism evidence="5 6">
    <name type="scientific">Actibacterium naphthalenivorans</name>
    <dbReference type="NCBI Taxonomy" id="1614693"/>
    <lineage>
        <taxon>Bacteria</taxon>
        <taxon>Pseudomonadati</taxon>
        <taxon>Pseudomonadota</taxon>
        <taxon>Alphaproteobacteria</taxon>
        <taxon>Rhodobacterales</taxon>
        <taxon>Roseobacteraceae</taxon>
        <taxon>Actibacterium</taxon>
    </lineage>
</organism>
<dbReference type="PROSITE" id="PS50893">
    <property type="entry name" value="ABC_TRANSPORTER_2"/>
    <property type="match status" value="1"/>
</dbReference>
<name>A0A840CD12_9RHOB</name>
<dbReference type="InterPro" id="IPR003593">
    <property type="entry name" value="AAA+_ATPase"/>
</dbReference>
<dbReference type="GO" id="GO:0015847">
    <property type="term" value="P:putrescine transport"/>
    <property type="evidence" value="ECO:0007669"/>
    <property type="project" value="UniProtKB-ARBA"/>
</dbReference>
<evidence type="ECO:0000256" key="3">
    <source>
        <dbReference type="ARBA" id="ARBA00022840"/>
    </source>
</evidence>